<dbReference type="Proteomes" id="UP000321168">
    <property type="component" value="Unassembled WGS sequence"/>
</dbReference>
<dbReference type="Gene3D" id="3.40.50.1820">
    <property type="entry name" value="alpha/beta hydrolase"/>
    <property type="match status" value="1"/>
</dbReference>
<protein>
    <submittedName>
        <fullName evidence="2">Alpha/beta hydrolase</fullName>
    </submittedName>
</protein>
<accession>A0A5C6UZM5</accession>
<dbReference type="InterPro" id="IPR029058">
    <property type="entry name" value="AB_hydrolase_fold"/>
</dbReference>
<comment type="caution">
    <text evidence="2">The sequence shown here is derived from an EMBL/GenBank/DDBJ whole genome shotgun (WGS) entry which is preliminary data.</text>
</comment>
<dbReference type="RefSeq" id="WP_147014407.1">
    <property type="nucleotide sequence ID" value="NZ_VORB01000005.1"/>
</dbReference>
<dbReference type="EMBL" id="VORB01000005">
    <property type="protein sequence ID" value="TXC78883.1"/>
    <property type="molecule type" value="Genomic_DNA"/>
</dbReference>
<gene>
    <name evidence="2" type="ORF">FRX97_06625</name>
</gene>
<dbReference type="PRINTS" id="PR00111">
    <property type="entry name" value="ABHYDROLASE"/>
</dbReference>
<dbReference type="InterPro" id="IPR050266">
    <property type="entry name" value="AB_hydrolase_sf"/>
</dbReference>
<dbReference type="PANTHER" id="PTHR43798">
    <property type="entry name" value="MONOACYLGLYCEROL LIPASE"/>
    <property type="match status" value="1"/>
</dbReference>
<dbReference type="AlphaFoldDB" id="A0A5C6UZM5"/>
<dbReference type="GO" id="GO:0016020">
    <property type="term" value="C:membrane"/>
    <property type="evidence" value="ECO:0007669"/>
    <property type="project" value="TreeGrafter"/>
</dbReference>
<reference evidence="2 3" key="1">
    <citation type="submission" date="2019-08" db="EMBL/GenBank/DDBJ databases">
        <title>Genome of Luteibaculum oceani JCM 18817.</title>
        <authorList>
            <person name="Bowman J.P."/>
        </authorList>
    </citation>
    <scope>NUCLEOTIDE SEQUENCE [LARGE SCALE GENOMIC DNA]</scope>
    <source>
        <strain evidence="2 3">JCM 18817</strain>
    </source>
</reference>
<evidence type="ECO:0000313" key="2">
    <source>
        <dbReference type="EMBL" id="TXC78883.1"/>
    </source>
</evidence>
<evidence type="ECO:0000259" key="1">
    <source>
        <dbReference type="Pfam" id="PF00561"/>
    </source>
</evidence>
<sequence length="253" mass="28796">MDIDIKEEGKFKYIEEGEGESLILLHGLFGALSNYREVLDHFKTRFKVLIPLLPIYELPVLETNVKKLSKYLDQFIAHKGLGQVNLLGNSLGGHVALVYTAKHQDRVDRLILTGSSGLYENAMGGSFPRREDREFIKKKVAETFYDPKHATPDLVDECYDIINDKGKLIRILSLAKSAIRHNMAKELPEIKVPTCLIWGKNDNVTPPEVAEEFNQLLPNCKLYWIDQCGHAPMMEHPKTFNSHLDSWLAEHGN</sequence>
<dbReference type="OrthoDB" id="9801162at2"/>
<dbReference type="InterPro" id="IPR000073">
    <property type="entry name" value="AB_hydrolase_1"/>
</dbReference>
<proteinExistence type="predicted"/>
<keyword evidence="3" id="KW-1185">Reference proteome</keyword>
<keyword evidence="2" id="KW-0378">Hydrolase</keyword>
<evidence type="ECO:0000313" key="3">
    <source>
        <dbReference type="Proteomes" id="UP000321168"/>
    </source>
</evidence>
<name>A0A5C6UZM5_9FLAO</name>
<feature type="domain" description="AB hydrolase-1" evidence="1">
    <location>
        <begin position="22"/>
        <end position="237"/>
    </location>
</feature>
<dbReference type="GO" id="GO:0016787">
    <property type="term" value="F:hydrolase activity"/>
    <property type="evidence" value="ECO:0007669"/>
    <property type="project" value="UniProtKB-KW"/>
</dbReference>
<dbReference type="PANTHER" id="PTHR43798:SF33">
    <property type="entry name" value="HYDROLASE, PUTATIVE (AFU_ORTHOLOGUE AFUA_2G14860)-RELATED"/>
    <property type="match status" value="1"/>
</dbReference>
<organism evidence="2 3">
    <name type="scientific">Luteibaculum oceani</name>
    <dbReference type="NCBI Taxonomy" id="1294296"/>
    <lineage>
        <taxon>Bacteria</taxon>
        <taxon>Pseudomonadati</taxon>
        <taxon>Bacteroidota</taxon>
        <taxon>Flavobacteriia</taxon>
        <taxon>Flavobacteriales</taxon>
        <taxon>Luteibaculaceae</taxon>
        <taxon>Luteibaculum</taxon>
    </lineage>
</organism>
<dbReference type="Pfam" id="PF00561">
    <property type="entry name" value="Abhydrolase_1"/>
    <property type="match status" value="1"/>
</dbReference>
<dbReference type="SUPFAM" id="SSF53474">
    <property type="entry name" value="alpha/beta-Hydrolases"/>
    <property type="match status" value="1"/>
</dbReference>